<dbReference type="PANTHER" id="PTHR43400:SF7">
    <property type="entry name" value="FAD-DEPENDENT OXIDOREDUCTASE 2 FAD BINDING DOMAIN-CONTAINING PROTEIN"/>
    <property type="match status" value="1"/>
</dbReference>
<evidence type="ECO:0000259" key="6">
    <source>
        <dbReference type="Pfam" id="PF00890"/>
    </source>
</evidence>
<feature type="region of interest" description="Disordered" evidence="5">
    <location>
        <begin position="491"/>
        <end position="530"/>
    </location>
</feature>
<keyword evidence="2" id="KW-0285">Flavoprotein</keyword>
<evidence type="ECO:0000256" key="5">
    <source>
        <dbReference type="SAM" id="MobiDB-lite"/>
    </source>
</evidence>
<dbReference type="EMBL" id="UINC01044637">
    <property type="protein sequence ID" value="SVB50350.1"/>
    <property type="molecule type" value="Genomic_DNA"/>
</dbReference>
<dbReference type="PROSITE" id="PS51257">
    <property type="entry name" value="PROKAR_LIPOPROTEIN"/>
    <property type="match status" value="1"/>
</dbReference>
<sequence>MPKLHRILLLVAASLMVGCSDPGPPVDADIIVVGAGIAGLAAAIDAGNAGAQVLVLDANSVGGGHAVKAGGFALVGTELQAKRGYIDTPDVAFSDLMAWGEDADAEWVRHYAEFSDRDVHDWLVEMGVKFNIIIPTPESSVPRFHFAGGRAVKVVVPMMQKALQMPTVRFLWNTRALRLLVNEQSVTGVVAENLRNGTAAKYRASAVILATGGFQSELAMVRKNWRSDRRFPERLLIGSGQFANGDGYRLAEQAGAAFVRMDHQVTFINGLPDPRTPDGSRALVTQNPDAIWVNSSGQRYVNEDASSKLVEAALFKQESATHWLIFDERGKKSFGVRDAPWLNAGTVNQEILLNPEVTQSASSIEELAIATGLPSRDLATTIDRFNVQVQSGEDSDFQRFGPDIQAPIPAEIMQPPFYAVQLFPTTRKSMGGPAINLNGQVLNATGQPVPGLYAAGELTGVAGINGSHGGSGTFLGPSLLTGRIAGQAAAANIPENPQPSIPTTQTVEETTKAEPFGPKDLEPLIQQARN</sequence>
<organism evidence="7">
    <name type="scientific">marine metagenome</name>
    <dbReference type="NCBI Taxonomy" id="408172"/>
    <lineage>
        <taxon>unclassified sequences</taxon>
        <taxon>metagenomes</taxon>
        <taxon>ecological metagenomes</taxon>
    </lineage>
</organism>
<feature type="compositionally biased region" description="Basic and acidic residues" evidence="5">
    <location>
        <begin position="509"/>
        <end position="522"/>
    </location>
</feature>
<dbReference type="InterPro" id="IPR003953">
    <property type="entry name" value="FAD-dep_OxRdtase_2_FAD-bd"/>
</dbReference>
<dbReference type="Gene3D" id="3.90.700.10">
    <property type="entry name" value="Succinate dehydrogenase/fumarate reductase flavoprotein, catalytic domain"/>
    <property type="match status" value="1"/>
</dbReference>
<protein>
    <recommendedName>
        <fullName evidence="6">FAD-dependent oxidoreductase 2 FAD-binding domain-containing protein</fullName>
    </recommendedName>
</protein>
<evidence type="ECO:0000256" key="2">
    <source>
        <dbReference type="ARBA" id="ARBA00022630"/>
    </source>
</evidence>
<dbReference type="AlphaFoldDB" id="A0A382EI53"/>
<gene>
    <name evidence="7" type="ORF">METZ01_LOCUS203204</name>
</gene>
<evidence type="ECO:0000256" key="3">
    <source>
        <dbReference type="ARBA" id="ARBA00022827"/>
    </source>
</evidence>
<proteinExistence type="predicted"/>
<reference evidence="7" key="1">
    <citation type="submission" date="2018-05" db="EMBL/GenBank/DDBJ databases">
        <authorList>
            <person name="Lanie J.A."/>
            <person name="Ng W.-L."/>
            <person name="Kazmierczak K.M."/>
            <person name="Andrzejewski T.M."/>
            <person name="Davidsen T.M."/>
            <person name="Wayne K.J."/>
            <person name="Tettelin H."/>
            <person name="Glass J.I."/>
            <person name="Rusch D."/>
            <person name="Podicherti R."/>
            <person name="Tsui H.-C.T."/>
            <person name="Winkler M.E."/>
        </authorList>
    </citation>
    <scope>NUCLEOTIDE SEQUENCE</scope>
</reference>
<dbReference type="SUPFAM" id="SSF56425">
    <property type="entry name" value="Succinate dehydrogenase/fumarate reductase flavoprotein, catalytic domain"/>
    <property type="match status" value="1"/>
</dbReference>
<dbReference type="SUPFAM" id="SSF51905">
    <property type="entry name" value="FAD/NAD(P)-binding domain"/>
    <property type="match status" value="1"/>
</dbReference>
<dbReference type="GO" id="GO:0016491">
    <property type="term" value="F:oxidoreductase activity"/>
    <property type="evidence" value="ECO:0007669"/>
    <property type="project" value="UniProtKB-KW"/>
</dbReference>
<feature type="domain" description="FAD-dependent oxidoreductase 2 FAD-binding" evidence="6">
    <location>
        <begin position="29"/>
        <end position="469"/>
    </location>
</feature>
<dbReference type="PRINTS" id="PR00368">
    <property type="entry name" value="FADPNR"/>
</dbReference>
<name>A0A382EI53_9ZZZZ</name>
<dbReference type="InterPro" id="IPR027477">
    <property type="entry name" value="Succ_DH/fumarate_Rdtase_cat_sf"/>
</dbReference>
<evidence type="ECO:0000256" key="1">
    <source>
        <dbReference type="ARBA" id="ARBA00001974"/>
    </source>
</evidence>
<dbReference type="Pfam" id="PF00890">
    <property type="entry name" value="FAD_binding_2"/>
    <property type="match status" value="1"/>
</dbReference>
<dbReference type="PANTHER" id="PTHR43400">
    <property type="entry name" value="FUMARATE REDUCTASE"/>
    <property type="match status" value="1"/>
</dbReference>
<feature type="non-terminal residue" evidence="7">
    <location>
        <position position="530"/>
    </location>
</feature>
<comment type="cofactor">
    <cofactor evidence="1">
        <name>FAD</name>
        <dbReference type="ChEBI" id="CHEBI:57692"/>
    </cofactor>
</comment>
<accession>A0A382EI53</accession>
<evidence type="ECO:0000256" key="4">
    <source>
        <dbReference type="ARBA" id="ARBA00023002"/>
    </source>
</evidence>
<keyword evidence="4" id="KW-0560">Oxidoreductase</keyword>
<dbReference type="InterPro" id="IPR050315">
    <property type="entry name" value="FAD-oxidoreductase_2"/>
</dbReference>
<keyword evidence="3" id="KW-0274">FAD</keyword>
<evidence type="ECO:0000313" key="7">
    <source>
        <dbReference type="EMBL" id="SVB50350.1"/>
    </source>
</evidence>
<dbReference type="Gene3D" id="3.50.50.60">
    <property type="entry name" value="FAD/NAD(P)-binding domain"/>
    <property type="match status" value="1"/>
</dbReference>
<dbReference type="InterPro" id="IPR036188">
    <property type="entry name" value="FAD/NAD-bd_sf"/>
</dbReference>